<dbReference type="InterPro" id="IPR000631">
    <property type="entry name" value="CARKD"/>
</dbReference>
<evidence type="ECO:0000256" key="1">
    <source>
        <dbReference type="ARBA" id="ARBA00000013"/>
    </source>
</evidence>
<comment type="catalytic activity">
    <reaction evidence="2 18 19">
        <text>(6R)-NADPHX = (6S)-NADPHX</text>
        <dbReference type="Rhea" id="RHEA:32227"/>
        <dbReference type="ChEBI" id="CHEBI:64076"/>
        <dbReference type="ChEBI" id="CHEBI:64077"/>
        <dbReference type="EC" id="5.1.99.6"/>
    </reaction>
</comment>
<dbReference type="GO" id="GO:0046872">
    <property type="term" value="F:metal ion binding"/>
    <property type="evidence" value="ECO:0007669"/>
    <property type="project" value="UniProtKB-UniRule"/>
</dbReference>
<feature type="domain" description="YjeF N-terminal" evidence="21">
    <location>
        <begin position="9"/>
        <end position="214"/>
    </location>
</feature>
<dbReference type="EC" id="5.1.99.6" evidence="19"/>
<evidence type="ECO:0000256" key="11">
    <source>
        <dbReference type="ARBA" id="ARBA00023235"/>
    </source>
</evidence>
<evidence type="ECO:0000256" key="5">
    <source>
        <dbReference type="ARBA" id="ARBA00022723"/>
    </source>
</evidence>
<feature type="binding site" evidence="18">
    <location>
        <position position="139"/>
    </location>
    <ligand>
        <name>(6S)-NADPHX</name>
        <dbReference type="ChEBI" id="CHEBI:64076"/>
    </ligand>
</feature>
<dbReference type="InterPro" id="IPR036652">
    <property type="entry name" value="YjeF_N_dom_sf"/>
</dbReference>
<dbReference type="GO" id="GO:0046496">
    <property type="term" value="P:nicotinamide nucleotide metabolic process"/>
    <property type="evidence" value="ECO:0007669"/>
    <property type="project" value="UniProtKB-UniRule"/>
</dbReference>
<feature type="binding site" evidence="17">
    <location>
        <position position="454"/>
    </location>
    <ligand>
        <name>AMP</name>
        <dbReference type="ChEBI" id="CHEBI:456215"/>
    </ligand>
</feature>
<feature type="binding site" evidence="17">
    <location>
        <position position="388"/>
    </location>
    <ligand>
        <name>(6S)-NADPHX</name>
        <dbReference type="ChEBI" id="CHEBI:64076"/>
    </ligand>
</feature>
<comment type="subunit">
    <text evidence="17">Homotetramer.</text>
</comment>
<dbReference type="EMBL" id="SMRT01000002">
    <property type="protein sequence ID" value="TDF99746.1"/>
    <property type="molecule type" value="Genomic_DNA"/>
</dbReference>
<keyword evidence="23" id="KW-1185">Reference proteome</keyword>
<evidence type="ECO:0000256" key="9">
    <source>
        <dbReference type="ARBA" id="ARBA00022958"/>
    </source>
</evidence>
<dbReference type="RefSeq" id="WP_133226426.1">
    <property type="nucleotide sequence ID" value="NZ_SMRT01000002.1"/>
</dbReference>
<dbReference type="AlphaFoldDB" id="A0A4R5KVH1"/>
<dbReference type="Proteomes" id="UP000295636">
    <property type="component" value="Unassembled WGS sequence"/>
</dbReference>
<evidence type="ECO:0000256" key="19">
    <source>
        <dbReference type="PIRNR" id="PIRNR017184"/>
    </source>
</evidence>
<dbReference type="GO" id="GO:0052856">
    <property type="term" value="F:NAD(P)HX epimerase activity"/>
    <property type="evidence" value="ECO:0007669"/>
    <property type="project" value="UniProtKB-UniRule"/>
</dbReference>
<keyword evidence="5 18" id="KW-0479">Metal-binding</keyword>
<feature type="binding site" evidence="17">
    <location>
        <position position="264"/>
    </location>
    <ligand>
        <name>(6S)-NADPHX</name>
        <dbReference type="ChEBI" id="CHEBI:64076"/>
    </ligand>
</feature>
<gene>
    <name evidence="18" type="primary">nnrE</name>
    <name evidence="17" type="synonym">nnrD</name>
    <name evidence="22" type="ORF">E1757_07950</name>
</gene>
<dbReference type="Pfam" id="PF01256">
    <property type="entry name" value="Carb_kinase"/>
    <property type="match status" value="1"/>
</dbReference>
<evidence type="ECO:0000259" key="20">
    <source>
        <dbReference type="PROSITE" id="PS51383"/>
    </source>
</evidence>
<keyword evidence="9 18" id="KW-0630">Potassium</keyword>
<organism evidence="22 23">
    <name type="scientific">Paenibacillus piri</name>
    <dbReference type="NCBI Taxonomy" id="2547395"/>
    <lineage>
        <taxon>Bacteria</taxon>
        <taxon>Bacillati</taxon>
        <taxon>Bacillota</taxon>
        <taxon>Bacilli</taxon>
        <taxon>Bacillales</taxon>
        <taxon>Paenibacillaceae</taxon>
        <taxon>Paenibacillus</taxon>
    </lineage>
</organism>
<evidence type="ECO:0000256" key="8">
    <source>
        <dbReference type="ARBA" id="ARBA00022857"/>
    </source>
</evidence>
<dbReference type="HAMAP" id="MF_01965">
    <property type="entry name" value="NADHX_dehydratase"/>
    <property type="match status" value="1"/>
</dbReference>
<dbReference type="InterPro" id="IPR017953">
    <property type="entry name" value="Carbohydrate_kinase_pred_CS"/>
</dbReference>
<feature type="binding site" evidence="18">
    <location>
        <begin position="128"/>
        <end position="134"/>
    </location>
    <ligand>
        <name>(6S)-NADPHX</name>
        <dbReference type="ChEBI" id="CHEBI:64076"/>
    </ligand>
</feature>
<keyword evidence="10 17" id="KW-0520">NAD</keyword>
<dbReference type="SUPFAM" id="SSF53613">
    <property type="entry name" value="Ribokinase-like"/>
    <property type="match status" value="1"/>
</dbReference>
<dbReference type="PROSITE" id="PS51385">
    <property type="entry name" value="YJEF_N"/>
    <property type="match status" value="1"/>
</dbReference>
<comment type="function">
    <text evidence="14 19">Bifunctional enzyme that catalyzes the epimerization of the S- and R-forms of NAD(P)HX and the dehydration of the S-form of NAD(P)HX at the expense of ADP, which is converted to AMP. This allows the repair of both epimers of NAD(P)HX, a damaged form of NAD(P)H that is a result of enzymatic or heat-dependent hydration.</text>
</comment>
<comment type="similarity">
    <text evidence="4 19">In the C-terminal section; belongs to the NnrD/CARKD family.</text>
</comment>
<dbReference type="OrthoDB" id="9806925at2"/>
<evidence type="ECO:0000313" key="23">
    <source>
        <dbReference type="Proteomes" id="UP000295636"/>
    </source>
</evidence>
<dbReference type="NCBIfam" id="TIGR00196">
    <property type="entry name" value="yjeF_cterm"/>
    <property type="match status" value="1"/>
</dbReference>
<evidence type="ECO:0000256" key="18">
    <source>
        <dbReference type="HAMAP-Rule" id="MF_01966"/>
    </source>
</evidence>
<evidence type="ECO:0000256" key="6">
    <source>
        <dbReference type="ARBA" id="ARBA00022741"/>
    </source>
</evidence>
<comment type="similarity">
    <text evidence="18">Belongs to the NnrE/AIBP family.</text>
</comment>
<feature type="binding site" evidence="18">
    <location>
        <begin position="58"/>
        <end position="62"/>
    </location>
    <ligand>
        <name>(6S)-NADPHX</name>
        <dbReference type="ChEBI" id="CHEBI:64076"/>
    </ligand>
</feature>
<comment type="catalytic activity">
    <reaction evidence="15 17 19">
        <text>(6S)-NADHX + ADP = AMP + phosphate + NADH + H(+)</text>
        <dbReference type="Rhea" id="RHEA:32223"/>
        <dbReference type="ChEBI" id="CHEBI:15378"/>
        <dbReference type="ChEBI" id="CHEBI:43474"/>
        <dbReference type="ChEBI" id="CHEBI:57945"/>
        <dbReference type="ChEBI" id="CHEBI:64074"/>
        <dbReference type="ChEBI" id="CHEBI:456215"/>
        <dbReference type="ChEBI" id="CHEBI:456216"/>
        <dbReference type="EC" id="4.2.1.136"/>
    </reaction>
</comment>
<evidence type="ECO:0000256" key="7">
    <source>
        <dbReference type="ARBA" id="ARBA00022840"/>
    </source>
</evidence>
<feature type="binding site" evidence="17">
    <location>
        <begin position="425"/>
        <end position="429"/>
    </location>
    <ligand>
        <name>AMP</name>
        <dbReference type="ChEBI" id="CHEBI:456215"/>
    </ligand>
</feature>
<dbReference type="Gene3D" id="3.40.50.10260">
    <property type="entry name" value="YjeF N-terminal domain"/>
    <property type="match status" value="1"/>
</dbReference>
<protein>
    <recommendedName>
        <fullName evidence="19">Bifunctional NAD(P)H-hydrate repair enzyme</fullName>
    </recommendedName>
    <alternativeName>
        <fullName evidence="19">Nicotinamide nucleotide repair protein</fullName>
    </alternativeName>
    <domain>
        <recommendedName>
            <fullName evidence="19">ADP-dependent (S)-NAD(P)H-hydrate dehydratase</fullName>
            <ecNumber evidence="19">4.2.1.136</ecNumber>
        </recommendedName>
        <alternativeName>
            <fullName evidence="19">ADP-dependent NAD(P)HX dehydratase</fullName>
        </alternativeName>
    </domain>
    <domain>
        <recommendedName>
            <fullName evidence="19">NAD(P)H-hydrate epimerase</fullName>
            <ecNumber evidence="19">5.1.99.6</ecNumber>
        </recommendedName>
    </domain>
</protein>
<dbReference type="EC" id="4.2.1.136" evidence="19"/>
<comment type="similarity">
    <text evidence="17">Belongs to the NnrD/CARKD family.</text>
</comment>
<dbReference type="GO" id="GO:0052855">
    <property type="term" value="F:ADP-dependent NAD(P)H-hydrate dehydratase activity"/>
    <property type="evidence" value="ECO:0007669"/>
    <property type="project" value="UniProtKB-UniRule"/>
</dbReference>
<feature type="domain" description="YjeF C-terminal" evidence="20">
    <location>
        <begin position="229"/>
        <end position="508"/>
    </location>
</feature>
<evidence type="ECO:0000256" key="15">
    <source>
        <dbReference type="ARBA" id="ARBA00048238"/>
    </source>
</evidence>
<comment type="similarity">
    <text evidence="3 19">In the N-terminal section; belongs to the NnrE/AIBP family.</text>
</comment>
<reference evidence="22 23" key="1">
    <citation type="submission" date="2019-03" db="EMBL/GenBank/DDBJ databases">
        <title>This is whole genome sequence of Paenibacillus sp MS74 strain.</title>
        <authorList>
            <person name="Trinh H.N."/>
        </authorList>
    </citation>
    <scope>NUCLEOTIDE SEQUENCE [LARGE SCALE GENOMIC DNA]</scope>
    <source>
        <strain evidence="22 23">MS74</strain>
    </source>
</reference>
<comment type="function">
    <text evidence="18">Catalyzes the epimerization of the S- and R-forms of NAD(P)HX, a damaged form of NAD(P)H that is a result of enzymatic or heat-dependent hydration. This is a prerequisite for the S-specific NAD(P)H-hydrate dehydratase to allow the repair of both epimers of NAD(P)HX.</text>
</comment>
<evidence type="ECO:0000256" key="13">
    <source>
        <dbReference type="ARBA" id="ARBA00023268"/>
    </source>
</evidence>
<evidence type="ECO:0000256" key="12">
    <source>
        <dbReference type="ARBA" id="ARBA00023239"/>
    </source>
</evidence>
<dbReference type="InterPro" id="IPR004443">
    <property type="entry name" value="YjeF_N_dom"/>
</dbReference>
<feature type="binding site" evidence="18">
    <location>
        <position position="160"/>
    </location>
    <ligand>
        <name>K(+)</name>
        <dbReference type="ChEBI" id="CHEBI:29103"/>
    </ligand>
</feature>
<dbReference type="PIRSF" id="PIRSF017184">
    <property type="entry name" value="Nnr"/>
    <property type="match status" value="1"/>
</dbReference>
<evidence type="ECO:0000256" key="3">
    <source>
        <dbReference type="ARBA" id="ARBA00006001"/>
    </source>
</evidence>
<evidence type="ECO:0000256" key="4">
    <source>
        <dbReference type="ARBA" id="ARBA00009524"/>
    </source>
</evidence>
<evidence type="ECO:0000256" key="16">
    <source>
        <dbReference type="ARBA" id="ARBA00049209"/>
    </source>
</evidence>
<dbReference type="SUPFAM" id="SSF64153">
    <property type="entry name" value="YjeF N-terminal domain-like"/>
    <property type="match status" value="1"/>
</dbReference>
<dbReference type="HAMAP" id="MF_01966">
    <property type="entry name" value="NADHX_epimerase"/>
    <property type="match status" value="1"/>
</dbReference>
<comment type="cofactor">
    <cofactor evidence="18 19">
        <name>K(+)</name>
        <dbReference type="ChEBI" id="CHEBI:29103"/>
    </cofactor>
    <text evidence="18 19">Binds 1 potassium ion per subunit.</text>
</comment>
<evidence type="ECO:0000256" key="10">
    <source>
        <dbReference type="ARBA" id="ARBA00023027"/>
    </source>
</evidence>
<dbReference type="InterPro" id="IPR030677">
    <property type="entry name" value="Nnr"/>
</dbReference>
<feature type="binding site" evidence="18">
    <location>
        <position position="59"/>
    </location>
    <ligand>
        <name>K(+)</name>
        <dbReference type="ChEBI" id="CHEBI:29103"/>
    </ligand>
</feature>
<evidence type="ECO:0000313" key="22">
    <source>
        <dbReference type="EMBL" id="TDF99746.1"/>
    </source>
</evidence>
<dbReference type="PROSITE" id="PS01050">
    <property type="entry name" value="YJEF_C_2"/>
    <property type="match status" value="1"/>
</dbReference>
<keyword evidence="12 17" id="KW-0456">Lyase</keyword>
<dbReference type="Gene3D" id="3.40.1190.20">
    <property type="match status" value="1"/>
</dbReference>
<dbReference type="PANTHER" id="PTHR12592">
    <property type="entry name" value="ATP-DEPENDENT (S)-NAD(P)H-HYDRATE DEHYDRATASE FAMILY MEMBER"/>
    <property type="match status" value="1"/>
</dbReference>
<dbReference type="NCBIfam" id="TIGR00197">
    <property type="entry name" value="yjeF_nterm"/>
    <property type="match status" value="1"/>
</dbReference>
<keyword evidence="11 18" id="KW-0413">Isomerase</keyword>
<dbReference type="GO" id="GO:0110051">
    <property type="term" value="P:metabolite repair"/>
    <property type="evidence" value="ECO:0007669"/>
    <property type="project" value="TreeGrafter"/>
</dbReference>
<feature type="binding site" evidence="17">
    <location>
        <position position="455"/>
    </location>
    <ligand>
        <name>(6S)-NADPHX</name>
        <dbReference type="ChEBI" id="CHEBI:64076"/>
    </ligand>
</feature>
<proteinExistence type="inferred from homology"/>
<comment type="cofactor">
    <cofactor evidence="17">
        <name>Mg(2+)</name>
        <dbReference type="ChEBI" id="CHEBI:18420"/>
    </cofactor>
</comment>
<feature type="binding site" evidence="17">
    <location>
        <position position="335"/>
    </location>
    <ligand>
        <name>(6S)-NADPHX</name>
        <dbReference type="ChEBI" id="CHEBI:64076"/>
    </ligand>
</feature>
<name>A0A4R5KVH1_9BACL</name>
<comment type="catalytic activity">
    <reaction evidence="1 18 19">
        <text>(6R)-NADHX = (6S)-NADHX</text>
        <dbReference type="Rhea" id="RHEA:32215"/>
        <dbReference type="ChEBI" id="CHEBI:64074"/>
        <dbReference type="ChEBI" id="CHEBI:64075"/>
        <dbReference type="EC" id="5.1.99.6"/>
    </reaction>
</comment>
<feature type="binding site" evidence="18">
    <location>
        <position position="157"/>
    </location>
    <ligand>
        <name>(6S)-NADPHX</name>
        <dbReference type="ChEBI" id="CHEBI:64076"/>
    </ligand>
</feature>
<dbReference type="PANTHER" id="PTHR12592:SF0">
    <property type="entry name" value="ATP-DEPENDENT (S)-NAD(P)H-HYDRATE DEHYDRATASE"/>
    <property type="match status" value="1"/>
</dbReference>
<sequence>MYVVNADEMRKLDRHTIDQIGIPALVLMENAGRATAEEAAAYDGRRLRRFAVLAGKGNNGADGAVAARHLLEAGCTAELIYADDPAALQSEAAQQRDIAGKLGIPIIRYAAGHIMWHRYDGIIDALLGTGSRGVPRGDYAGLIREANASGLPVIALDIPSGLDADTGEAYEPCIQADVTVALAFTKCGLEQEPGARLAGRVVVRPIGIPAGLAAAFGVRTYRIDEQLLTDRLGLPQYERRSANAHKGTYGHALLAAGSRPMAGAGLLCAAAALRTGSGLVTWALPDALLAPMLGRLPEAMLRGMADAGRGDWSAVAPQSLYELAEDKAALAFGPGAGRWPGDAEWLRSVWTNTRCPLVLDADALNMIAAADDFAAWPRRTAPVVMTPHPGEMARLCGLDTAAVQRDRIRIARGYAVRHGVTLVLKGARTVVACPDGDVYINVTGNPGMATGGTGDVLTGIITGLLAQGFTATQAAALGVYLHGAAGDRAASGRMYTASLLAGDLLDVW</sequence>
<comment type="catalytic activity">
    <reaction evidence="16 17 19">
        <text>(6S)-NADPHX + ADP = AMP + phosphate + NADPH + H(+)</text>
        <dbReference type="Rhea" id="RHEA:32235"/>
        <dbReference type="ChEBI" id="CHEBI:15378"/>
        <dbReference type="ChEBI" id="CHEBI:43474"/>
        <dbReference type="ChEBI" id="CHEBI:57783"/>
        <dbReference type="ChEBI" id="CHEBI:64076"/>
        <dbReference type="ChEBI" id="CHEBI:456215"/>
        <dbReference type="ChEBI" id="CHEBI:456216"/>
        <dbReference type="EC" id="4.2.1.136"/>
    </reaction>
</comment>
<comment type="caution">
    <text evidence="22">The sequence shown here is derived from an EMBL/GenBank/DDBJ whole genome shotgun (WGS) entry which is preliminary data.</text>
</comment>
<keyword evidence="8 17" id="KW-0521">NADP</keyword>
<dbReference type="InterPro" id="IPR029056">
    <property type="entry name" value="Ribokinase-like"/>
</dbReference>
<dbReference type="GO" id="GO:0005524">
    <property type="term" value="F:ATP binding"/>
    <property type="evidence" value="ECO:0007669"/>
    <property type="project" value="UniProtKB-UniRule"/>
</dbReference>
<evidence type="ECO:0000256" key="17">
    <source>
        <dbReference type="HAMAP-Rule" id="MF_01965"/>
    </source>
</evidence>
<keyword evidence="6 17" id="KW-0547">Nucleotide-binding</keyword>
<keyword evidence="7 17" id="KW-0067">ATP-binding</keyword>
<keyword evidence="13" id="KW-0511">Multifunctional enzyme</keyword>
<dbReference type="PROSITE" id="PS51383">
    <property type="entry name" value="YJEF_C_3"/>
    <property type="match status" value="1"/>
</dbReference>
<accession>A0A4R5KVH1</accession>
<feature type="binding site" evidence="18">
    <location>
        <position position="124"/>
    </location>
    <ligand>
        <name>K(+)</name>
        <dbReference type="ChEBI" id="CHEBI:29103"/>
    </ligand>
</feature>
<evidence type="ECO:0000256" key="14">
    <source>
        <dbReference type="ARBA" id="ARBA00025153"/>
    </source>
</evidence>
<evidence type="ECO:0000259" key="21">
    <source>
        <dbReference type="PROSITE" id="PS51385"/>
    </source>
</evidence>
<comment type="function">
    <text evidence="17">Catalyzes the dehydration of the S-form of NAD(P)HX at the expense of ADP, which is converted to AMP. Together with NAD(P)HX epimerase, which catalyzes the epimerization of the S- and R-forms, the enzyme allows the repair of both epimers of NAD(P)HX, a damaged form of NAD(P)H that is a result of enzymatic or heat-dependent hydration.</text>
</comment>
<dbReference type="Pfam" id="PF03853">
    <property type="entry name" value="YjeF_N"/>
    <property type="match status" value="1"/>
</dbReference>
<evidence type="ECO:0000256" key="2">
    <source>
        <dbReference type="ARBA" id="ARBA00000909"/>
    </source>
</evidence>
<dbReference type="CDD" id="cd01171">
    <property type="entry name" value="YXKO-related"/>
    <property type="match status" value="1"/>
</dbReference>